<name>A0A382YTV9_9ZZZZ</name>
<proteinExistence type="predicted"/>
<protein>
    <recommendedName>
        <fullName evidence="1">Peptidase C14 caspase domain-containing protein</fullName>
    </recommendedName>
</protein>
<dbReference type="Gene3D" id="3.40.50.1460">
    <property type="match status" value="1"/>
</dbReference>
<dbReference type="AlphaFoldDB" id="A0A382YTV9"/>
<reference evidence="2" key="1">
    <citation type="submission" date="2018-05" db="EMBL/GenBank/DDBJ databases">
        <authorList>
            <person name="Lanie J.A."/>
            <person name="Ng W.-L."/>
            <person name="Kazmierczak K.M."/>
            <person name="Andrzejewski T.M."/>
            <person name="Davidsen T.M."/>
            <person name="Wayne K.J."/>
            <person name="Tettelin H."/>
            <person name="Glass J.I."/>
            <person name="Rusch D."/>
            <person name="Podicherti R."/>
            <person name="Tsui H.-C.T."/>
            <person name="Winkler M.E."/>
        </authorList>
    </citation>
    <scope>NUCLEOTIDE SEQUENCE</scope>
</reference>
<evidence type="ECO:0000259" key="1">
    <source>
        <dbReference type="Pfam" id="PF00656"/>
    </source>
</evidence>
<dbReference type="GO" id="GO:0004197">
    <property type="term" value="F:cysteine-type endopeptidase activity"/>
    <property type="evidence" value="ECO:0007669"/>
    <property type="project" value="InterPro"/>
</dbReference>
<feature type="non-terminal residue" evidence="2">
    <location>
        <position position="87"/>
    </location>
</feature>
<accession>A0A382YTV9</accession>
<gene>
    <name evidence="2" type="ORF">METZ01_LOCUS439518</name>
</gene>
<dbReference type="GO" id="GO:0006508">
    <property type="term" value="P:proteolysis"/>
    <property type="evidence" value="ECO:0007669"/>
    <property type="project" value="InterPro"/>
</dbReference>
<evidence type="ECO:0000313" key="2">
    <source>
        <dbReference type="EMBL" id="SVD86664.1"/>
    </source>
</evidence>
<dbReference type="Pfam" id="PF00656">
    <property type="entry name" value="Peptidase_C14"/>
    <property type="match status" value="1"/>
</dbReference>
<sequence>MKYISFYKHIVMILFIGMLYTAQEEINFYADSWALLIGINEYQFEKPLNYAVADAEEIQRLLVEKLGFPEQNIEILLDDNATLNGIK</sequence>
<organism evidence="2">
    <name type="scientific">marine metagenome</name>
    <dbReference type="NCBI Taxonomy" id="408172"/>
    <lineage>
        <taxon>unclassified sequences</taxon>
        <taxon>metagenomes</taxon>
        <taxon>ecological metagenomes</taxon>
    </lineage>
</organism>
<dbReference type="EMBL" id="UINC01178483">
    <property type="protein sequence ID" value="SVD86664.1"/>
    <property type="molecule type" value="Genomic_DNA"/>
</dbReference>
<feature type="domain" description="Peptidase C14 caspase" evidence="1">
    <location>
        <begin position="33"/>
        <end position="73"/>
    </location>
</feature>
<dbReference type="InterPro" id="IPR011600">
    <property type="entry name" value="Pept_C14_caspase"/>
</dbReference>